<keyword evidence="2" id="KW-1133">Transmembrane helix</keyword>
<evidence type="ECO:0008006" key="5">
    <source>
        <dbReference type="Google" id="ProtNLM"/>
    </source>
</evidence>
<evidence type="ECO:0000256" key="2">
    <source>
        <dbReference type="SAM" id="Phobius"/>
    </source>
</evidence>
<feature type="compositionally biased region" description="Pro residues" evidence="1">
    <location>
        <begin position="62"/>
        <end position="79"/>
    </location>
</feature>
<dbReference type="RefSeq" id="WP_160900697.1">
    <property type="nucleotide sequence ID" value="NZ_CP102850.1"/>
</dbReference>
<feature type="transmembrane region" description="Helical" evidence="2">
    <location>
        <begin position="83"/>
        <end position="107"/>
    </location>
</feature>
<keyword evidence="4" id="KW-1185">Reference proteome</keyword>
<feature type="compositionally biased region" description="Pro residues" evidence="1">
    <location>
        <begin position="1"/>
        <end position="24"/>
    </location>
</feature>
<feature type="compositionally biased region" description="Pro residues" evidence="1">
    <location>
        <begin position="32"/>
        <end position="41"/>
    </location>
</feature>
<organism evidence="3 4">
    <name type="scientific">Gordonia mangrovi</name>
    <dbReference type="NCBI Taxonomy" id="2665643"/>
    <lineage>
        <taxon>Bacteria</taxon>
        <taxon>Bacillati</taxon>
        <taxon>Actinomycetota</taxon>
        <taxon>Actinomycetes</taxon>
        <taxon>Mycobacteriales</taxon>
        <taxon>Gordoniaceae</taxon>
        <taxon>Gordonia</taxon>
    </lineage>
</organism>
<evidence type="ECO:0000256" key="1">
    <source>
        <dbReference type="SAM" id="MobiDB-lite"/>
    </source>
</evidence>
<accession>A0A6L7GKZ0</accession>
<gene>
    <name evidence="3" type="ORF">GIY30_04270</name>
</gene>
<feature type="region of interest" description="Disordered" evidence="1">
    <location>
        <begin position="111"/>
        <end position="130"/>
    </location>
</feature>
<sequence length="241" mass="24760">MTQPPPPDGPQQFPPAPGPGAGPPPHRHITPEPWPPPPPGTAGPRQFGGYPPAPQPGWASGSPPPYPPPQQPFPPPRGPRPGMIVGTVLGIVTILVVIGAAVLLTVAAETDSPSSNSAVGHQTVAPGVPTGETANAADAIAIRSAMQIFVDAVNSRDVARIQASVCSALRPQVTMPLDITGTVVLDELTDITVTGDSAASTVSTHVELGNQRSLTKQNDESFAREDGTWYVCPGAQLDIGT</sequence>
<name>A0A6L7GKZ0_9ACTN</name>
<feature type="compositionally biased region" description="Polar residues" evidence="1">
    <location>
        <begin position="111"/>
        <end position="120"/>
    </location>
</feature>
<comment type="caution">
    <text evidence="3">The sequence shown here is derived from an EMBL/GenBank/DDBJ whole genome shotgun (WGS) entry which is preliminary data.</text>
</comment>
<evidence type="ECO:0000313" key="4">
    <source>
        <dbReference type="Proteomes" id="UP000475545"/>
    </source>
</evidence>
<dbReference type="Proteomes" id="UP000475545">
    <property type="component" value="Unassembled WGS sequence"/>
</dbReference>
<keyword evidence="2" id="KW-0472">Membrane</keyword>
<protein>
    <recommendedName>
        <fullName evidence="5">DUF4878 domain-containing protein</fullName>
    </recommendedName>
</protein>
<proteinExistence type="predicted"/>
<dbReference type="AlphaFoldDB" id="A0A6L7GKZ0"/>
<dbReference type="EMBL" id="WMBR01000001">
    <property type="protein sequence ID" value="MXP20574.1"/>
    <property type="molecule type" value="Genomic_DNA"/>
</dbReference>
<evidence type="ECO:0000313" key="3">
    <source>
        <dbReference type="EMBL" id="MXP20574.1"/>
    </source>
</evidence>
<feature type="region of interest" description="Disordered" evidence="1">
    <location>
        <begin position="1"/>
        <end position="79"/>
    </location>
</feature>
<reference evidence="3 4" key="1">
    <citation type="submission" date="2019-11" db="EMBL/GenBank/DDBJ databases">
        <title>Gordonia sp. nov., a novel actinobacterium isolated from mangrove soil in Hainan.</title>
        <authorList>
            <person name="Huang X."/>
            <person name="Xie Y."/>
            <person name="Chu X."/>
            <person name="Xiao K."/>
        </authorList>
    </citation>
    <scope>NUCLEOTIDE SEQUENCE [LARGE SCALE GENOMIC DNA]</scope>
    <source>
        <strain evidence="3 4">HNM0687</strain>
    </source>
</reference>
<keyword evidence="2" id="KW-0812">Transmembrane</keyword>